<dbReference type="EMBL" id="JACMSC010000004">
    <property type="protein sequence ID" value="KAG6523548.1"/>
    <property type="molecule type" value="Genomic_DNA"/>
</dbReference>
<organism evidence="1 2">
    <name type="scientific">Zingiber officinale</name>
    <name type="common">Ginger</name>
    <name type="synonym">Amomum zingiber</name>
    <dbReference type="NCBI Taxonomy" id="94328"/>
    <lineage>
        <taxon>Eukaryota</taxon>
        <taxon>Viridiplantae</taxon>
        <taxon>Streptophyta</taxon>
        <taxon>Embryophyta</taxon>
        <taxon>Tracheophyta</taxon>
        <taxon>Spermatophyta</taxon>
        <taxon>Magnoliopsida</taxon>
        <taxon>Liliopsida</taxon>
        <taxon>Zingiberales</taxon>
        <taxon>Zingiberaceae</taxon>
        <taxon>Zingiber</taxon>
    </lineage>
</organism>
<evidence type="ECO:0000313" key="1">
    <source>
        <dbReference type="EMBL" id="KAG6523548.1"/>
    </source>
</evidence>
<reference evidence="1 2" key="1">
    <citation type="submission" date="2020-08" db="EMBL/GenBank/DDBJ databases">
        <title>Plant Genome Project.</title>
        <authorList>
            <person name="Zhang R.-G."/>
        </authorList>
    </citation>
    <scope>NUCLEOTIDE SEQUENCE [LARGE SCALE GENOMIC DNA]</scope>
    <source>
        <tissue evidence="1">Rhizome</tissue>
    </source>
</reference>
<evidence type="ECO:0000313" key="2">
    <source>
        <dbReference type="Proteomes" id="UP000734854"/>
    </source>
</evidence>
<sequence>MVSSLPFDNLFMYFAAVVQLGVLQDGHELVAVEEVGDVDEVKVVVNQFLLMHLMLIWISITQKRCKPIE</sequence>
<protein>
    <submittedName>
        <fullName evidence="1">Uncharacterized protein</fullName>
    </submittedName>
</protein>
<dbReference type="Proteomes" id="UP000734854">
    <property type="component" value="Unassembled WGS sequence"/>
</dbReference>
<comment type="caution">
    <text evidence="1">The sequence shown here is derived from an EMBL/GenBank/DDBJ whole genome shotgun (WGS) entry which is preliminary data.</text>
</comment>
<proteinExistence type="predicted"/>
<accession>A0A8J5HUC0</accession>
<keyword evidence="2" id="KW-1185">Reference proteome</keyword>
<name>A0A8J5HUC0_ZINOF</name>
<dbReference type="AlphaFoldDB" id="A0A8J5HUC0"/>
<gene>
    <name evidence="1" type="ORF">ZIOFF_013409</name>
</gene>